<evidence type="ECO:0000256" key="4">
    <source>
        <dbReference type="ARBA" id="ARBA00022502"/>
    </source>
</evidence>
<feature type="transmembrane region" description="Helical" evidence="10">
    <location>
        <begin position="277"/>
        <end position="300"/>
    </location>
</feature>
<evidence type="ECO:0000256" key="9">
    <source>
        <dbReference type="ARBA" id="ARBA00023180"/>
    </source>
</evidence>
<dbReference type="PANTHER" id="PTHR28650">
    <property type="entry name" value="PHOSPHATIDYLINOSITOL-GLYCAN BIOSYNTHESIS CLASS X PROTEIN"/>
    <property type="match status" value="1"/>
</dbReference>
<keyword evidence="4" id="KW-0337">GPI-anchor biosynthesis</keyword>
<evidence type="ECO:0000256" key="7">
    <source>
        <dbReference type="ARBA" id="ARBA00022989"/>
    </source>
</evidence>
<gene>
    <name evidence="12" type="ORF">M6B38_217960</name>
</gene>
<keyword evidence="8 10" id="KW-0472">Membrane</keyword>
<dbReference type="PANTHER" id="PTHR28650:SF1">
    <property type="entry name" value="PHOSPHATIDYLINOSITOL-GLYCAN BIOSYNTHESIS CLASS X PROTEIN"/>
    <property type="match status" value="1"/>
</dbReference>
<organism evidence="12 13">
    <name type="scientific">Iris pallida</name>
    <name type="common">Sweet iris</name>
    <dbReference type="NCBI Taxonomy" id="29817"/>
    <lineage>
        <taxon>Eukaryota</taxon>
        <taxon>Viridiplantae</taxon>
        <taxon>Streptophyta</taxon>
        <taxon>Embryophyta</taxon>
        <taxon>Tracheophyta</taxon>
        <taxon>Spermatophyta</taxon>
        <taxon>Magnoliopsida</taxon>
        <taxon>Liliopsida</taxon>
        <taxon>Asparagales</taxon>
        <taxon>Iridaceae</taxon>
        <taxon>Iridoideae</taxon>
        <taxon>Irideae</taxon>
        <taxon>Iris</taxon>
    </lineage>
</organism>
<evidence type="ECO:0000256" key="10">
    <source>
        <dbReference type="SAM" id="Phobius"/>
    </source>
</evidence>
<dbReference type="InterPro" id="IPR013233">
    <property type="entry name" value="PIG-X/PBN1"/>
</dbReference>
<dbReference type="Pfam" id="PF08320">
    <property type="entry name" value="PIG-X"/>
    <property type="match status" value="1"/>
</dbReference>
<dbReference type="GO" id="GO:0005789">
    <property type="term" value="C:endoplasmic reticulum membrane"/>
    <property type="evidence" value="ECO:0007669"/>
    <property type="project" value="UniProtKB-SubCell"/>
</dbReference>
<keyword evidence="5 10" id="KW-0812">Transmembrane</keyword>
<comment type="pathway">
    <text evidence="2">Glycolipid biosynthesis; glycosylphosphatidylinositol-anchor biosynthesis.</text>
</comment>
<keyword evidence="9" id="KW-0325">Glycoprotein</keyword>
<keyword evidence="11" id="KW-0732">Signal</keyword>
<dbReference type="GO" id="GO:0006506">
    <property type="term" value="P:GPI anchor biosynthetic process"/>
    <property type="evidence" value="ECO:0007669"/>
    <property type="project" value="UniProtKB-KW"/>
</dbReference>
<evidence type="ECO:0000256" key="3">
    <source>
        <dbReference type="ARBA" id="ARBA00010345"/>
    </source>
</evidence>
<protein>
    <submittedName>
        <fullName evidence="12">Phosphatidylinositol-glycan biosynthesis class X protein</fullName>
    </submittedName>
</protein>
<feature type="chain" id="PRO_5044016563" evidence="11">
    <location>
        <begin position="20"/>
        <end position="308"/>
    </location>
</feature>
<keyword evidence="13" id="KW-1185">Reference proteome</keyword>
<reference evidence="12" key="2">
    <citation type="submission" date="2023-04" db="EMBL/GenBank/DDBJ databases">
        <authorList>
            <person name="Bruccoleri R.E."/>
            <person name="Oakeley E.J."/>
            <person name="Faust A.-M."/>
            <person name="Dessus-Babus S."/>
            <person name="Altorfer M."/>
            <person name="Burckhardt D."/>
            <person name="Oertli M."/>
            <person name="Naumann U."/>
            <person name="Petersen F."/>
            <person name="Wong J."/>
        </authorList>
    </citation>
    <scope>NUCLEOTIDE SEQUENCE</scope>
    <source>
        <strain evidence="12">GSM-AAB239-AS_SAM_17_03QT</strain>
        <tissue evidence="12">Leaf</tissue>
    </source>
</reference>
<comment type="subcellular location">
    <subcellularLocation>
        <location evidence="1">Endoplasmic reticulum membrane</location>
        <topology evidence="1">Single-pass membrane protein</topology>
    </subcellularLocation>
</comment>
<keyword evidence="6" id="KW-0256">Endoplasmic reticulum</keyword>
<evidence type="ECO:0000313" key="13">
    <source>
        <dbReference type="Proteomes" id="UP001140949"/>
    </source>
</evidence>
<sequence length="308" mass="33250">MRKSEIFLLHLLLISSTSADSNPVDSSPGKVGSCNVHNDLVGNCQPNLVGCLPCSRGYLTSSYFKNHNTVLGSESYGFLDQEIGSDGSCKGLDNNIIAVGLSDLNRHLSGEGSHRQLISTMKFDVPLDHLSWFDDHFCEVLIIERLPVGVFADPFELQHLVQRRVFVGASVFGDTNLELPSALSNRSVVEIHINIGHNISSSSIETVVQLPLHARYPPLDASGYAKVTIGKPDLFLRCKPKELHYQACSWTIVSLGARSASSVVWLVPCGDGAVAGVVSSITLVASLVCSLLIVSSAVCFSRNKDRVS</sequence>
<accession>A0AAX6E0U2</accession>
<dbReference type="InterPro" id="IPR040039">
    <property type="entry name" value="PIGX"/>
</dbReference>
<dbReference type="AlphaFoldDB" id="A0AAX6E0U2"/>
<comment type="similarity">
    <text evidence="3">Belongs to the PIGX family.</text>
</comment>
<keyword evidence="7 10" id="KW-1133">Transmembrane helix</keyword>
<reference evidence="12" key="1">
    <citation type="journal article" date="2023" name="GigaByte">
        <title>Genome assembly of the bearded iris, Iris pallida Lam.</title>
        <authorList>
            <person name="Bruccoleri R.E."/>
            <person name="Oakeley E.J."/>
            <person name="Faust A.M.E."/>
            <person name="Altorfer M."/>
            <person name="Dessus-Babus S."/>
            <person name="Burckhardt D."/>
            <person name="Oertli M."/>
            <person name="Naumann U."/>
            <person name="Petersen F."/>
            <person name="Wong J."/>
        </authorList>
    </citation>
    <scope>NUCLEOTIDE SEQUENCE</scope>
    <source>
        <strain evidence="12">GSM-AAB239-AS_SAM_17_03QT</strain>
    </source>
</reference>
<evidence type="ECO:0000313" key="12">
    <source>
        <dbReference type="EMBL" id="KAJ6797583.1"/>
    </source>
</evidence>
<dbReference type="EMBL" id="JANAVB010040818">
    <property type="protein sequence ID" value="KAJ6797583.1"/>
    <property type="molecule type" value="Genomic_DNA"/>
</dbReference>
<dbReference type="Proteomes" id="UP001140949">
    <property type="component" value="Unassembled WGS sequence"/>
</dbReference>
<dbReference type="SMART" id="SM00780">
    <property type="entry name" value="PIG-X"/>
    <property type="match status" value="1"/>
</dbReference>
<feature type="signal peptide" evidence="11">
    <location>
        <begin position="1"/>
        <end position="19"/>
    </location>
</feature>
<proteinExistence type="inferred from homology"/>
<evidence type="ECO:0000256" key="5">
    <source>
        <dbReference type="ARBA" id="ARBA00022692"/>
    </source>
</evidence>
<evidence type="ECO:0000256" key="1">
    <source>
        <dbReference type="ARBA" id="ARBA00004389"/>
    </source>
</evidence>
<evidence type="ECO:0000256" key="2">
    <source>
        <dbReference type="ARBA" id="ARBA00004687"/>
    </source>
</evidence>
<name>A0AAX6E0U2_IRIPA</name>
<evidence type="ECO:0000256" key="11">
    <source>
        <dbReference type="SAM" id="SignalP"/>
    </source>
</evidence>
<evidence type="ECO:0000256" key="8">
    <source>
        <dbReference type="ARBA" id="ARBA00023136"/>
    </source>
</evidence>
<evidence type="ECO:0000256" key="6">
    <source>
        <dbReference type="ARBA" id="ARBA00022824"/>
    </source>
</evidence>
<comment type="caution">
    <text evidence="12">The sequence shown here is derived from an EMBL/GenBank/DDBJ whole genome shotgun (WGS) entry which is preliminary data.</text>
</comment>